<keyword evidence="4 6" id="KW-0520">NAD</keyword>
<keyword evidence="9" id="KW-1185">Reference proteome</keyword>
<reference evidence="8 9" key="1">
    <citation type="submission" date="2023-11" db="EMBL/GenBank/DDBJ databases">
        <title>Genome sequence of Microbacterium rhizosphaerae KACC 19337.</title>
        <authorList>
            <person name="Choi H."/>
            <person name="Kim S."/>
            <person name="Kim Y."/>
            <person name="Kwon S.-W."/>
            <person name="Heo J."/>
        </authorList>
    </citation>
    <scope>NUCLEOTIDE SEQUENCE [LARGE SCALE GENOMIC DNA]</scope>
    <source>
        <strain evidence="8 9">KACC 19337</strain>
    </source>
</reference>
<protein>
    <recommendedName>
        <fullName evidence="6">ADP-dependent (S)-NAD(P)H-hydrate dehydratase</fullName>
        <ecNumber evidence="6">4.2.1.136</ecNumber>
    </recommendedName>
    <alternativeName>
        <fullName evidence="6">ADP-dependent NAD(P)HX dehydratase</fullName>
    </alternativeName>
</protein>
<dbReference type="Pfam" id="PF01256">
    <property type="entry name" value="Carb_kinase"/>
    <property type="match status" value="1"/>
</dbReference>
<evidence type="ECO:0000256" key="4">
    <source>
        <dbReference type="ARBA" id="ARBA00023027"/>
    </source>
</evidence>
<comment type="catalytic activity">
    <reaction evidence="6">
        <text>(6S)-NADHX + ADP = AMP + phosphate + NADH + H(+)</text>
        <dbReference type="Rhea" id="RHEA:32223"/>
        <dbReference type="ChEBI" id="CHEBI:15378"/>
        <dbReference type="ChEBI" id="CHEBI:43474"/>
        <dbReference type="ChEBI" id="CHEBI:57945"/>
        <dbReference type="ChEBI" id="CHEBI:64074"/>
        <dbReference type="ChEBI" id="CHEBI:456215"/>
        <dbReference type="ChEBI" id="CHEBI:456216"/>
        <dbReference type="EC" id="4.2.1.136"/>
    </reaction>
</comment>
<gene>
    <name evidence="6" type="primary">nnrD</name>
    <name evidence="8" type="ORF">SM116_06220</name>
</gene>
<dbReference type="EMBL" id="CP139368">
    <property type="protein sequence ID" value="WPR90887.1"/>
    <property type="molecule type" value="Genomic_DNA"/>
</dbReference>
<dbReference type="PANTHER" id="PTHR12592:SF0">
    <property type="entry name" value="ATP-DEPENDENT (S)-NAD(P)H-HYDRATE DEHYDRATASE"/>
    <property type="match status" value="1"/>
</dbReference>
<comment type="subunit">
    <text evidence="6">Homotetramer.</text>
</comment>
<evidence type="ECO:0000313" key="8">
    <source>
        <dbReference type="EMBL" id="WPR90887.1"/>
    </source>
</evidence>
<feature type="binding site" evidence="6">
    <location>
        <position position="89"/>
    </location>
    <ligand>
        <name>(6S)-NADPHX</name>
        <dbReference type="ChEBI" id="CHEBI:64076"/>
    </ligand>
</feature>
<keyword evidence="2 6" id="KW-0067">ATP-binding</keyword>
<comment type="cofactor">
    <cofactor evidence="6">
        <name>Mg(2+)</name>
        <dbReference type="ChEBI" id="CHEBI:18420"/>
    </cofactor>
</comment>
<evidence type="ECO:0000313" key="9">
    <source>
        <dbReference type="Proteomes" id="UP001323798"/>
    </source>
</evidence>
<feature type="binding site" evidence="6">
    <location>
        <position position="39"/>
    </location>
    <ligand>
        <name>(6S)-NADPHX</name>
        <dbReference type="ChEBI" id="CHEBI:64076"/>
    </ligand>
</feature>
<organism evidence="8 9">
    <name type="scientific">Microbacterium rhizosphaerae</name>
    <dbReference type="NCBI Taxonomy" id="1678237"/>
    <lineage>
        <taxon>Bacteria</taxon>
        <taxon>Bacillati</taxon>
        <taxon>Actinomycetota</taxon>
        <taxon>Actinomycetes</taxon>
        <taxon>Micrococcales</taxon>
        <taxon>Microbacteriaceae</taxon>
        <taxon>Microbacterium</taxon>
    </lineage>
</organism>
<comment type="function">
    <text evidence="6">Catalyzes the dehydration of the S-form of NAD(P)HX at the expense of ADP, which is converted to AMP. Together with NAD(P)HX epimerase, which catalyzes the epimerization of the S- and R-forms, the enzyme allows the repair of both epimers of NAD(P)HX, a damaged form of NAD(P)H that is a result of enzymatic or heat-dependent hydration.</text>
</comment>
<keyword evidence="5 6" id="KW-0456">Lyase</keyword>
<keyword evidence="1 6" id="KW-0547">Nucleotide-binding</keyword>
<evidence type="ECO:0000256" key="5">
    <source>
        <dbReference type="ARBA" id="ARBA00023239"/>
    </source>
</evidence>
<evidence type="ECO:0000256" key="6">
    <source>
        <dbReference type="HAMAP-Rule" id="MF_01965"/>
    </source>
</evidence>
<dbReference type="InterPro" id="IPR029056">
    <property type="entry name" value="Ribokinase-like"/>
</dbReference>
<dbReference type="PROSITE" id="PS51383">
    <property type="entry name" value="YJEF_C_3"/>
    <property type="match status" value="1"/>
</dbReference>
<dbReference type="InterPro" id="IPR017953">
    <property type="entry name" value="Carbohydrate_kinase_pred_CS"/>
</dbReference>
<feature type="binding site" evidence="6">
    <location>
        <begin position="177"/>
        <end position="181"/>
    </location>
    <ligand>
        <name>AMP</name>
        <dbReference type="ChEBI" id="CHEBI:456215"/>
    </ligand>
</feature>
<dbReference type="CDD" id="cd01171">
    <property type="entry name" value="YXKO-related"/>
    <property type="match status" value="1"/>
</dbReference>
<dbReference type="InterPro" id="IPR000631">
    <property type="entry name" value="CARKD"/>
</dbReference>
<dbReference type="Proteomes" id="UP001323798">
    <property type="component" value="Chromosome"/>
</dbReference>
<dbReference type="PROSITE" id="PS01050">
    <property type="entry name" value="YJEF_C_2"/>
    <property type="match status" value="1"/>
</dbReference>
<comment type="catalytic activity">
    <reaction evidence="6">
        <text>(6S)-NADPHX + ADP = AMP + phosphate + NADPH + H(+)</text>
        <dbReference type="Rhea" id="RHEA:32235"/>
        <dbReference type="ChEBI" id="CHEBI:15378"/>
        <dbReference type="ChEBI" id="CHEBI:43474"/>
        <dbReference type="ChEBI" id="CHEBI:57783"/>
        <dbReference type="ChEBI" id="CHEBI:64076"/>
        <dbReference type="ChEBI" id="CHEBI:456215"/>
        <dbReference type="ChEBI" id="CHEBI:456216"/>
        <dbReference type="EC" id="4.2.1.136"/>
    </reaction>
</comment>
<evidence type="ECO:0000259" key="7">
    <source>
        <dbReference type="PROSITE" id="PS51383"/>
    </source>
</evidence>
<evidence type="ECO:0000256" key="1">
    <source>
        <dbReference type="ARBA" id="ARBA00022741"/>
    </source>
</evidence>
<evidence type="ECO:0000256" key="3">
    <source>
        <dbReference type="ARBA" id="ARBA00022857"/>
    </source>
</evidence>
<dbReference type="HAMAP" id="MF_01965">
    <property type="entry name" value="NADHX_dehydratase"/>
    <property type="match status" value="1"/>
</dbReference>
<name>A0ABZ0ST99_9MICO</name>
<feature type="binding site" evidence="6">
    <location>
        <position position="207"/>
    </location>
    <ligand>
        <name>(6S)-NADPHX</name>
        <dbReference type="ChEBI" id="CHEBI:64076"/>
    </ligand>
</feature>
<accession>A0ABZ0ST99</accession>
<feature type="binding site" evidence="6">
    <location>
        <position position="135"/>
    </location>
    <ligand>
        <name>(6S)-NADPHX</name>
        <dbReference type="ChEBI" id="CHEBI:64076"/>
    </ligand>
</feature>
<dbReference type="EC" id="4.2.1.136" evidence="6"/>
<dbReference type="SUPFAM" id="SSF53613">
    <property type="entry name" value="Ribokinase-like"/>
    <property type="match status" value="1"/>
</dbReference>
<feature type="domain" description="YjeF C-terminal" evidence="7">
    <location>
        <begin position="4"/>
        <end position="274"/>
    </location>
</feature>
<comment type="similarity">
    <text evidence="6">Belongs to the NnrD/CARKD family.</text>
</comment>
<dbReference type="PANTHER" id="PTHR12592">
    <property type="entry name" value="ATP-DEPENDENT (S)-NAD(P)H-HYDRATE DEHYDRATASE FAMILY MEMBER"/>
    <property type="match status" value="1"/>
</dbReference>
<dbReference type="Gene3D" id="3.40.1190.20">
    <property type="match status" value="1"/>
</dbReference>
<keyword evidence="3 6" id="KW-0521">NADP</keyword>
<sequence length="282" mass="28707">MEWTLADTAGIVRMPTTHDDKYTRGVVGMRTGSEAYPGAAVLGVEAASRAGAGMVRYVGPERAQNLVLQQRPETVVGVGRVQAWVIGSGTSAEGRSDDETDALRGILEGPEPVVVDAGALDLVHRGGGRWILTPHDGEHARLRARLGLPEVDPSDGARRAASALDTATVLGAVVVLKGAVTEIAEPGGWTARVHLAPPWLATAGAGDVLAGTIGAVVAGGPPSQDTASLARHAAAGVWLHSQAAAMCAGQMAPRGGPMTAMDVAACLPRAVAVVVGSVPRPE</sequence>
<feature type="binding site" evidence="6">
    <location>
        <position position="206"/>
    </location>
    <ligand>
        <name>AMP</name>
        <dbReference type="ChEBI" id="CHEBI:456215"/>
    </ligand>
</feature>
<dbReference type="RefSeq" id="WP_320943590.1">
    <property type="nucleotide sequence ID" value="NZ_BAABEU010000004.1"/>
</dbReference>
<evidence type="ECO:0000256" key="2">
    <source>
        <dbReference type="ARBA" id="ARBA00022840"/>
    </source>
</evidence>
<proteinExistence type="inferred from homology"/>